<dbReference type="Pfam" id="PF12311">
    <property type="entry name" value="DUF3632"/>
    <property type="match status" value="1"/>
</dbReference>
<evidence type="ECO:0000313" key="1">
    <source>
        <dbReference type="EMBL" id="RLL93717.1"/>
    </source>
</evidence>
<dbReference type="STRING" id="1245748.A0A3R7G4X8"/>
<reference evidence="1 2" key="1">
    <citation type="submission" date="2018-08" db="EMBL/GenBank/DDBJ databases">
        <title>Draft genome sequences of two Aspergillus turcosus clinical strains isolated from bronchoalveolar lavage fluid: one azole-susceptible and the other azole-resistant.</title>
        <authorList>
            <person name="Parent-Michaud M."/>
            <person name="Dufresne P.J."/>
            <person name="Fournier E."/>
            <person name="Martineau C."/>
            <person name="Moreira S."/>
            <person name="Perkins V."/>
            <person name="De Repentigny L."/>
            <person name="Dufresne S.F."/>
        </authorList>
    </citation>
    <scope>NUCLEOTIDE SEQUENCE [LARGE SCALE GENOMIC DNA]</scope>
    <source>
        <strain evidence="1">HMR AF 1038</strain>
    </source>
</reference>
<sequence length="196" mass="22399">MTPLDSAVHSILTLLPENEPLSTEVWSNVLYMRGQRFKESLRDWYNGLPCRGQAASVANSQRVLCTRSIDRYPTSLSRLRHLTARRIRETRGADALDTSFKGMRDQQIIAAAQYILRDGQEFFKNVLYPDSIGDTEGWEPRLLYFGDSALSLERWRFWKDAFRNAAGEHSGISDECRKVSAKAATLMEALEESMLF</sequence>
<dbReference type="AlphaFoldDB" id="A0A3R7G4X8"/>
<dbReference type="EMBL" id="NIDN02000273">
    <property type="protein sequence ID" value="RLL93717.1"/>
    <property type="molecule type" value="Genomic_DNA"/>
</dbReference>
<dbReference type="InterPro" id="IPR022085">
    <property type="entry name" value="OpdG"/>
</dbReference>
<dbReference type="OrthoDB" id="3350591at2759"/>
<keyword evidence="2" id="KW-1185">Reference proteome</keyword>
<gene>
    <name evidence="1" type="ORF">CFD26_103259</name>
</gene>
<name>A0A3R7G4X8_9EURO</name>
<protein>
    <submittedName>
        <fullName evidence="1">Uncharacterized protein</fullName>
    </submittedName>
</protein>
<dbReference type="Proteomes" id="UP000215289">
    <property type="component" value="Unassembled WGS sequence"/>
</dbReference>
<comment type="caution">
    <text evidence="1">The sequence shown here is derived from an EMBL/GenBank/DDBJ whole genome shotgun (WGS) entry which is preliminary data.</text>
</comment>
<evidence type="ECO:0000313" key="2">
    <source>
        <dbReference type="Proteomes" id="UP000215289"/>
    </source>
</evidence>
<accession>A0A3R7G4X8</accession>
<organism evidence="1 2">
    <name type="scientific">Aspergillus turcosus</name>
    <dbReference type="NCBI Taxonomy" id="1245748"/>
    <lineage>
        <taxon>Eukaryota</taxon>
        <taxon>Fungi</taxon>
        <taxon>Dikarya</taxon>
        <taxon>Ascomycota</taxon>
        <taxon>Pezizomycotina</taxon>
        <taxon>Eurotiomycetes</taxon>
        <taxon>Eurotiomycetidae</taxon>
        <taxon>Eurotiales</taxon>
        <taxon>Aspergillaceae</taxon>
        <taxon>Aspergillus</taxon>
        <taxon>Aspergillus subgen. Fumigati</taxon>
    </lineage>
</organism>
<proteinExistence type="predicted"/>